<evidence type="ECO:0000256" key="1">
    <source>
        <dbReference type="ARBA" id="ARBA00023002"/>
    </source>
</evidence>
<dbReference type="NCBIfam" id="TIGR02288">
    <property type="entry name" value="PaaN_2"/>
    <property type="match status" value="1"/>
</dbReference>
<dbReference type="Pfam" id="PF00171">
    <property type="entry name" value="Aldedh"/>
    <property type="match status" value="1"/>
</dbReference>
<feature type="domain" description="Aldehyde dehydrogenase" evidence="3">
    <location>
        <begin position="95"/>
        <end position="495"/>
    </location>
</feature>
<dbReference type="Gene3D" id="3.40.605.10">
    <property type="entry name" value="Aldehyde Dehydrogenase, Chain A, domain 1"/>
    <property type="match status" value="1"/>
</dbReference>
<dbReference type="EMBL" id="CP107941">
    <property type="protein sequence ID" value="WUI82056.1"/>
    <property type="molecule type" value="Genomic_DNA"/>
</dbReference>
<dbReference type="PANTHER" id="PTHR42862:SF1">
    <property type="entry name" value="DELTA-1-PYRROLINE-5-CARBOXYLATE DEHYDROGENASE 2, ISOFORM A-RELATED"/>
    <property type="match status" value="1"/>
</dbReference>
<dbReference type="Gene3D" id="3.40.309.10">
    <property type="entry name" value="Aldehyde Dehydrogenase, Chain A, domain 2"/>
    <property type="match status" value="1"/>
</dbReference>
<sequence>MTETPQPLYDRHADTLNRALTAITERGYWSAYPESPSPRVYGETAAADGKAAFEAYLGGDFPLDQPGAGDRVATETSPFGVELAVRYPHAGPGELVSAAAAALPAWRDAGPQARVGVCLEILDRLHKNIFELANAVQFTSGQAFVMAFQAGGAHALDRALEALAYAYAEMTRHPGTAGWEKAAGKGDPLRMTKTFHVVPRGVALVIGCNTFPTWNSYPGLFASLVTGNPVIVKPHPRAVLPLAITVKYAREVLAEAGFDPNLIMLAAEAPGEKLASDLALHRSVKIVDFTGSTEYGDWLETHARQASVYTEKAGLNTVVIDSTDDFAGMCRNLGFTLTLYSGQMCTTSQNILIPAGGIETDQGHKSFDEVAGGIAAAVGKLTADPARGVELTGAIVNDGVLERLAEVTKVGEPVLESRVVAHPAYADAVVRTPTIVKLAADDAETYGREWFGPISFAIATDSTAQSLELLRRTVGEKGALTAGVYSTDEAVLDATEAVAVEVGVHLSCNLTGGVFVNQSAAFSDFHGSGANAAANSALTDGAYVANRFRIVQSRRHV</sequence>
<keyword evidence="2" id="KW-0520">NAD</keyword>
<accession>A0ABZ1PDA1</accession>
<dbReference type="InterPro" id="IPR016161">
    <property type="entry name" value="Ald_DH/histidinol_DH"/>
</dbReference>
<name>A0ABZ1PDA1_9ACTN</name>
<dbReference type="InterPro" id="IPR016163">
    <property type="entry name" value="Ald_DH_C"/>
</dbReference>
<dbReference type="InterPro" id="IPR016162">
    <property type="entry name" value="Ald_DH_N"/>
</dbReference>
<dbReference type="SUPFAM" id="SSF53720">
    <property type="entry name" value="ALDH-like"/>
    <property type="match status" value="1"/>
</dbReference>
<dbReference type="Proteomes" id="UP001346877">
    <property type="component" value="Chromosome"/>
</dbReference>
<reference evidence="4 5" key="1">
    <citation type="submission" date="2022-10" db="EMBL/GenBank/DDBJ databases">
        <title>The complete genomes of actinobacterial strains from the NBC collection.</title>
        <authorList>
            <person name="Joergensen T.S."/>
            <person name="Alvarez Arevalo M."/>
            <person name="Sterndorff E.B."/>
            <person name="Faurdal D."/>
            <person name="Vuksanovic O."/>
            <person name="Mourched A.-S."/>
            <person name="Charusanti P."/>
            <person name="Shaw S."/>
            <person name="Blin K."/>
            <person name="Weber T."/>
        </authorList>
    </citation>
    <scope>NUCLEOTIDE SEQUENCE [LARGE SCALE GENOMIC DNA]</scope>
    <source>
        <strain evidence="4 5">NBC_00396</strain>
    </source>
</reference>
<proteinExistence type="predicted"/>
<dbReference type="InterPro" id="IPR015590">
    <property type="entry name" value="Aldehyde_DH_dom"/>
</dbReference>
<organism evidence="4 5">
    <name type="scientific">Micromonospora zamorensis</name>
    <dbReference type="NCBI Taxonomy" id="709883"/>
    <lineage>
        <taxon>Bacteria</taxon>
        <taxon>Bacillati</taxon>
        <taxon>Actinomycetota</taxon>
        <taxon>Actinomycetes</taxon>
        <taxon>Micromonosporales</taxon>
        <taxon>Micromonosporaceae</taxon>
        <taxon>Micromonospora</taxon>
    </lineage>
</organism>
<protein>
    <submittedName>
        <fullName evidence="4">Phenylacetic acid degradation protein PaaN</fullName>
    </submittedName>
</protein>
<keyword evidence="5" id="KW-1185">Reference proteome</keyword>
<evidence type="ECO:0000313" key="4">
    <source>
        <dbReference type="EMBL" id="WUI82056.1"/>
    </source>
</evidence>
<gene>
    <name evidence="4" type="primary">paaN</name>
    <name evidence="4" type="ORF">OG375_29980</name>
</gene>
<evidence type="ECO:0000313" key="5">
    <source>
        <dbReference type="Proteomes" id="UP001346877"/>
    </source>
</evidence>
<evidence type="ECO:0000259" key="3">
    <source>
        <dbReference type="Pfam" id="PF00171"/>
    </source>
</evidence>
<evidence type="ECO:0000256" key="2">
    <source>
        <dbReference type="ARBA" id="ARBA00023027"/>
    </source>
</evidence>
<dbReference type="InterPro" id="IPR050485">
    <property type="entry name" value="Proline_metab_enzyme"/>
</dbReference>
<dbReference type="InterPro" id="IPR011975">
    <property type="entry name" value="PaaN_2"/>
</dbReference>
<keyword evidence="1" id="KW-0560">Oxidoreductase</keyword>
<dbReference type="RefSeq" id="WP_328369699.1">
    <property type="nucleotide sequence ID" value="NZ_CP107936.1"/>
</dbReference>
<dbReference type="PANTHER" id="PTHR42862">
    <property type="entry name" value="DELTA-1-PYRROLINE-5-CARBOXYLATE DEHYDROGENASE 1, ISOFORM A-RELATED"/>
    <property type="match status" value="1"/>
</dbReference>